<proteinExistence type="predicted"/>
<evidence type="ECO:0000313" key="1">
    <source>
        <dbReference type="EMBL" id="ESO06298.1"/>
    </source>
</evidence>
<keyword evidence="3" id="KW-1185">Reference proteome</keyword>
<gene>
    <name evidence="2" type="primary">20198751</name>
    <name evidence="1" type="ORF">HELRODRAFT_160462</name>
</gene>
<dbReference type="KEGG" id="hro:HELRODRAFT_160462"/>
<reference evidence="2" key="3">
    <citation type="submission" date="2015-06" db="UniProtKB">
        <authorList>
            <consortium name="EnsemblMetazoa"/>
        </authorList>
    </citation>
    <scope>IDENTIFICATION</scope>
</reference>
<reference evidence="1 3" key="2">
    <citation type="journal article" date="2013" name="Nature">
        <title>Insights into bilaterian evolution from three spiralian genomes.</title>
        <authorList>
            <person name="Simakov O."/>
            <person name="Marletaz F."/>
            <person name="Cho S.J."/>
            <person name="Edsinger-Gonzales E."/>
            <person name="Havlak P."/>
            <person name="Hellsten U."/>
            <person name="Kuo D.H."/>
            <person name="Larsson T."/>
            <person name="Lv J."/>
            <person name="Arendt D."/>
            <person name="Savage R."/>
            <person name="Osoegawa K."/>
            <person name="de Jong P."/>
            <person name="Grimwood J."/>
            <person name="Chapman J.A."/>
            <person name="Shapiro H."/>
            <person name="Aerts A."/>
            <person name="Otillar R.P."/>
            <person name="Terry A.Y."/>
            <person name="Boore J.L."/>
            <person name="Grigoriev I.V."/>
            <person name="Lindberg D.R."/>
            <person name="Seaver E.C."/>
            <person name="Weisblat D.A."/>
            <person name="Putnam N.H."/>
            <person name="Rokhsar D.S."/>
        </authorList>
    </citation>
    <scope>NUCLEOTIDE SEQUENCE</scope>
</reference>
<protein>
    <submittedName>
        <fullName evidence="1 2">Uncharacterized protein</fullName>
    </submittedName>
</protein>
<sequence length="104" mass="11455">MTNLSLGQVIQYPKKFPFQKIRSHQIPFPRFYFDQLQIAVCIEYNQTETAKSFHMLFAGDLILVGDGGLRKTNSGSPSPFPWPRAHASGMPAEVLSSVSAGLAA</sequence>
<accession>T1EQA1</accession>
<dbReference type="EMBL" id="KB096324">
    <property type="protein sequence ID" value="ESO06298.1"/>
    <property type="molecule type" value="Genomic_DNA"/>
</dbReference>
<dbReference type="InParanoid" id="T1EQA1"/>
<evidence type="ECO:0000313" key="2">
    <source>
        <dbReference type="EnsemblMetazoa" id="HelroP160462"/>
    </source>
</evidence>
<name>T1EQA1_HELRO</name>
<dbReference type="EMBL" id="AMQM01000598">
    <property type="status" value="NOT_ANNOTATED_CDS"/>
    <property type="molecule type" value="Genomic_DNA"/>
</dbReference>
<dbReference type="GeneID" id="20198751"/>
<dbReference type="EnsemblMetazoa" id="HelroT160462">
    <property type="protein sequence ID" value="HelroP160462"/>
    <property type="gene ID" value="HelroG160462"/>
</dbReference>
<reference evidence="3" key="1">
    <citation type="submission" date="2012-12" db="EMBL/GenBank/DDBJ databases">
        <authorList>
            <person name="Hellsten U."/>
            <person name="Grimwood J."/>
            <person name="Chapman J.A."/>
            <person name="Shapiro H."/>
            <person name="Aerts A."/>
            <person name="Otillar R.P."/>
            <person name="Terry A.Y."/>
            <person name="Boore J.L."/>
            <person name="Simakov O."/>
            <person name="Marletaz F."/>
            <person name="Cho S.-J."/>
            <person name="Edsinger-Gonzales E."/>
            <person name="Havlak P."/>
            <person name="Kuo D.-H."/>
            <person name="Larsson T."/>
            <person name="Lv J."/>
            <person name="Arendt D."/>
            <person name="Savage R."/>
            <person name="Osoegawa K."/>
            <person name="de Jong P."/>
            <person name="Lindberg D.R."/>
            <person name="Seaver E.C."/>
            <person name="Weisblat D.A."/>
            <person name="Putnam N.H."/>
            <person name="Grigoriev I.V."/>
            <person name="Rokhsar D.S."/>
        </authorList>
    </citation>
    <scope>NUCLEOTIDE SEQUENCE</scope>
</reference>
<dbReference type="RefSeq" id="XP_009015666.1">
    <property type="nucleotide sequence ID" value="XM_009017418.1"/>
</dbReference>
<organism evidence="2 3">
    <name type="scientific">Helobdella robusta</name>
    <name type="common">Californian leech</name>
    <dbReference type="NCBI Taxonomy" id="6412"/>
    <lineage>
        <taxon>Eukaryota</taxon>
        <taxon>Metazoa</taxon>
        <taxon>Spiralia</taxon>
        <taxon>Lophotrochozoa</taxon>
        <taxon>Annelida</taxon>
        <taxon>Clitellata</taxon>
        <taxon>Hirudinea</taxon>
        <taxon>Rhynchobdellida</taxon>
        <taxon>Glossiphoniidae</taxon>
        <taxon>Helobdella</taxon>
    </lineage>
</organism>
<evidence type="ECO:0000313" key="3">
    <source>
        <dbReference type="Proteomes" id="UP000015101"/>
    </source>
</evidence>
<dbReference type="HOGENOM" id="CLU_2252904_0_0_1"/>
<dbReference type="Proteomes" id="UP000015101">
    <property type="component" value="Unassembled WGS sequence"/>
</dbReference>
<dbReference type="CTD" id="20198751"/>
<dbReference type="AlphaFoldDB" id="T1EQA1"/>